<comment type="caution">
    <text evidence="2">The sequence shown here is derived from an EMBL/GenBank/DDBJ whole genome shotgun (WGS) entry which is preliminary data.</text>
</comment>
<name>A0A9N7UDT2_PLEPL</name>
<evidence type="ECO:0000313" key="3">
    <source>
        <dbReference type="Proteomes" id="UP001153269"/>
    </source>
</evidence>
<dbReference type="AlphaFoldDB" id="A0A9N7UDT2"/>
<reference evidence="2" key="1">
    <citation type="submission" date="2020-03" db="EMBL/GenBank/DDBJ databases">
        <authorList>
            <person name="Weist P."/>
        </authorList>
    </citation>
    <scope>NUCLEOTIDE SEQUENCE</scope>
</reference>
<feature type="compositionally biased region" description="Basic and acidic residues" evidence="1">
    <location>
        <begin position="61"/>
        <end position="78"/>
    </location>
</feature>
<accession>A0A9N7UDT2</accession>
<protein>
    <submittedName>
        <fullName evidence="2">Uncharacterized protein</fullName>
    </submittedName>
</protein>
<organism evidence="2 3">
    <name type="scientific">Pleuronectes platessa</name>
    <name type="common">European plaice</name>
    <dbReference type="NCBI Taxonomy" id="8262"/>
    <lineage>
        <taxon>Eukaryota</taxon>
        <taxon>Metazoa</taxon>
        <taxon>Chordata</taxon>
        <taxon>Craniata</taxon>
        <taxon>Vertebrata</taxon>
        <taxon>Euteleostomi</taxon>
        <taxon>Actinopterygii</taxon>
        <taxon>Neopterygii</taxon>
        <taxon>Teleostei</taxon>
        <taxon>Neoteleostei</taxon>
        <taxon>Acanthomorphata</taxon>
        <taxon>Carangaria</taxon>
        <taxon>Pleuronectiformes</taxon>
        <taxon>Pleuronectoidei</taxon>
        <taxon>Pleuronectidae</taxon>
        <taxon>Pleuronectes</taxon>
    </lineage>
</organism>
<feature type="region of interest" description="Disordered" evidence="1">
    <location>
        <begin position="61"/>
        <end position="103"/>
    </location>
</feature>
<evidence type="ECO:0000313" key="2">
    <source>
        <dbReference type="EMBL" id="CAB1429575.1"/>
    </source>
</evidence>
<dbReference type="EMBL" id="CADEAL010001150">
    <property type="protein sequence ID" value="CAB1429575.1"/>
    <property type="molecule type" value="Genomic_DNA"/>
</dbReference>
<evidence type="ECO:0000256" key="1">
    <source>
        <dbReference type="SAM" id="MobiDB-lite"/>
    </source>
</evidence>
<sequence length="177" mass="19345">MKVQTLGDISSLTSCSLFGSLSTNHWARPQEVAICGHHGDRVCGWALELMCYLEQMKYDPGEGGRKWRDGQRDREECSAWKTKSRGSEKQEMKSQAASLGEGRMKRDEAFAPALCRTQGSAITRALAAGRSGRSALASPSNTPLPRCPPAPHQHPLLCSVLTDHTTHNLLSTLQPVC</sequence>
<proteinExistence type="predicted"/>
<gene>
    <name evidence="2" type="ORF">PLEPLA_LOCUS17553</name>
</gene>
<dbReference type="Proteomes" id="UP001153269">
    <property type="component" value="Unassembled WGS sequence"/>
</dbReference>
<keyword evidence="3" id="KW-1185">Reference proteome</keyword>